<feature type="transmembrane region" description="Helical" evidence="14">
    <location>
        <begin position="7"/>
        <end position="32"/>
    </location>
</feature>
<evidence type="ECO:0000256" key="1">
    <source>
        <dbReference type="ARBA" id="ARBA00000085"/>
    </source>
</evidence>
<dbReference type="CDD" id="cd00082">
    <property type="entry name" value="HisKA"/>
    <property type="match status" value="1"/>
</dbReference>
<name>W6N5N6_CLOTY</name>
<evidence type="ECO:0000256" key="9">
    <source>
        <dbReference type="ARBA" id="ARBA00022777"/>
    </source>
</evidence>
<keyword evidence="10" id="KW-0067">ATP-binding</keyword>
<dbReference type="CDD" id="cd00075">
    <property type="entry name" value="HATPase"/>
    <property type="match status" value="1"/>
</dbReference>
<evidence type="ECO:0000256" key="13">
    <source>
        <dbReference type="ARBA" id="ARBA00023136"/>
    </source>
</evidence>
<dbReference type="Proteomes" id="UP000019482">
    <property type="component" value="Unassembled WGS sequence"/>
</dbReference>
<dbReference type="SUPFAM" id="SSF55874">
    <property type="entry name" value="ATPase domain of HSP90 chaperone/DNA topoisomerase II/histidine kinase"/>
    <property type="match status" value="1"/>
</dbReference>
<keyword evidence="5" id="KW-0597">Phosphoprotein</keyword>
<keyword evidence="12" id="KW-0902">Two-component regulatory system</keyword>
<keyword evidence="13 14" id="KW-0472">Membrane</keyword>
<keyword evidence="11 14" id="KW-1133">Transmembrane helix</keyword>
<accession>W6N5N6</accession>
<dbReference type="SMART" id="SM00387">
    <property type="entry name" value="HATPase_c"/>
    <property type="match status" value="1"/>
</dbReference>
<evidence type="ECO:0000256" key="6">
    <source>
        <dbReference type="ARBA" id="ARBA00022679"/>
    </source>
</evidence>
<reference evidence="17 18" key="1">
    <citation type="journal article" date="2015" name="Genome Announc.">
        <title>Draft Genome Sequence of Clostridium tyrobutyricum Strain DIVETGP, Isolated from Cow's Milk for Grana Padano Production.</title>
        <authorList>
            <person name="Soggiu A."/>
            <person name="Piras C."/>
            <person name="Gaiarsa S."/>
            <person name="Sassera D."/>
            <person name="Roncada P."/>
            <person name="Bendixen E."/>
            <person name="Brasca M."/>
            <person name="Bonizzi L."/>
        </authorList>
    </citation>
    <scope>NUCLEOTIDE SEQUENCE [LARGE SCALE GENOMIC DNA]</scope>
    <source>
        <strain evidence="17 18">DIVETGP</strain>
    </source>
</reference>
<evidence type="ECO:0000256" key="7">
    <source>
        <dbReference type="ARBA" id="ARBA00022692"/>
    </source>
</evidence>
<dbReference type="Pfam" id="PF00512">
    <property type="entry name" value="HisKA"/>
    <property type="match status" value="1"/>
</dbReference>
<evidence type="ECO:0000256" key="14">
    <source>
        <dbReference type="SAM" id="Phobius"/>
    </source>
</evidence>
<dbReference type="AlphaFoldDB" id="W6N5N6"/>
<evidence type="ECO:0000256" key="5">
    <source>
        <dbReference type="ARBA" id="ARBA00022553"/>
    </source>
</evidence>
<dbReference type="GO" id="GO:0005886">
    <property type="term" value="C:plasma membrane"/>
    <property type="evidence" value="ECO:0007669"/>
    <property type="project" value="UniProtKB-SubCell"/>
</dbReference>
<feature type="domain" description="Histidine kinase" evidence="15">
    <location>
        <begin position="259"/>
        <end position="477"/>
    </location>
</feature>
<dbReference type="InterPro" id="IPR004358">
    <property type="entry name" value="Sig_transdc_His_kin-like_C"/>
</dbReference>
<feature type="transmembrane region" description="Helical" evidence="14">
    <location>
        <begin position="167"/>
        <end position="190"/>
    </location>
</feature>
<dbReference type="FunFam" id="3.30.565.10:FF:000006">
    <property type="entry name" value="Sensor histidine kinase WalK"/>
    <property type="match status" value="1"/>
</dbReference>
<protein>
    <recommendedName>
        <fullName evidence="3">histidine kinase</fullName>
        <ecNumber evidence="3">2.7.13.3</ecNumber>
    </recommendedName>
</protein>
<feature type="domain" description="HAMP" evidence="16">
    <location>
        <begin position="192"/>
        <end position="244"/>
    </location>
</feature>
<evidence type="ECO:0000259" key="15">
    <source>
        <dbReference type="PROSITE" id="PS50109"/>
    </source>
</evidence>
<dbReference type="SUPFAM" id="SSF158472">
    <property type="entry name" value="HAMP domain-like"/>
    <property type="match status" value="1"/>
</dbReference>
<comment type="subcellular location">
    <subcellularLocation>
        <location evidence="2">Cell membrane</location>
        <topology evidence="2">Multi-pass membrane protein</topology>
    </subcellularLocation>
</comment>
<comment type="catalytic activity">
    <reaction evidence="1">
        <text>ATP + protein L-histidine = ADP + protein N-phospho-L-histidine.</text>
        <dbReference type="EC" id="2.7.13.3"/>
    </reaction>
</comment>
<evidence type="ECO:0000313" key="17">
    <source>
        <dbReference type="EMBL" id="CDL91908.1"/>
    </source>
</evidence>
<dbReference type="InterPro" id="IPR003660">
    <property type="entry name" value="HAMP_dom"/>
</dbReference>
<dbReference type="GO" id="GO:0005524">
    <property type="term" value="F:ATP binding"/>
    <property type="evidence" value="ECO:0007669"/>
    <property type="project" value="UniProtKB-KW"/>
</dbReference>
<evidence type="ECO:0000313" key="18">
    <source>
        <dbReference type="Proteomes" id="UP000019482"/>
    </source>
</evidence>
<dbReference type="Gene3D" id="3.30.565.10">
    <property type="entry name" value="Histidine kinase-like ATPase, C-terminal domain"/>
    <property type="match status" value="1"/>
</dbReference>
<keyword evidence="4" id="KW-1003">Cell membrane</keyword>
<comment type="caution">
    <text evidence="17">The sequence shown here is derived from an EMBL/GenBank/DDBJ whole genome shotgun (WGS) entry which is preliminary data.</text>
</comment>
<dbReference type="FunFam" id="1.10.287.130:FF:000001">
    <property type="entry name" value="Two-component sensor histidine kinase"/>
    <property type="match status" value="1"/>
</dbReference>
<evidence type="ECO:0000256" key="3">
    <source>
        <dbReference type="ARBA" id="ARBA00012438"/>
    </source>
</evidence>
<evidence type="ECO:0000256" key="4">
    <source>
        <dbReference type="ARBA" id="ARBA00022475"/>
    </source>
</evidence>
<dbReference type="SMART" id="SM00304">
    <property type="entry name" value="HAMP"/>
    <property type="match status" value="1"/>
</dbReference>
<dbReference type="EC" id="2.7.13.3" evidence="3"/>
<evidence type="ECO:0000256" key="11">
    <source>
        <dbReference type="ARBA" id="ARBA00022989"/>
    </source>
</evidence>
<evidence type="ECO:0000256" key="8">
    <source>
        <dbReference type="ARBA" id="ARBA00022741"/>
    </source>
</evidence>
<dbReference type="SMART" id="SM00388">
    <property type="entry name" value="HisKA"/>
    <property type="match status" value="1"/>
</dbReference>
<gene>
    <name evidence="17" type="ORF">CTDIVETGP_1978</name>
</gene>
<evidence type="ECO:0000256" key="2">
    <source>
        <dbReference type="ARBA" id="ARBA00004651"/>
    </source>
</evidence>
<dbReference type="InterPro" id="IPR036890">
    <property type="entry name" value="HATPase_C_sf"/>
</dbReference>
<evidence type="ECO:0000259" key="16">
    <source>
        <dbReference type="PROSITE" id="PS50885"/>
    </source>
</evidence>
<dbReference type="CDD" id="cd06225">
    <property type="entry name" value="HAMP"/>
    <property type="match status" value="1"/>
</dbReference>
<dbReference type="Gene3D" id="1.10.287.130">
    <property type="match status" value="1"/>
</dbReference>
<sequence length="477" mass="54800">MDIKKRLIIYNNLIIIIPFIITIIVALIFIFISSKFFNASMTYNDFKKASFVKSELLSTSKDIAKTSIDSIKNNVEFQKYLNEKLVTIDGKIIITKNSNIEFSSQDLGKIDMEKTLEQSYENMWNSIQIQNIYYSVDVFPIIFKDGSPGKAIFLVPTAVESNFFRNLIITVLITFFICFAIMSIITSYIFSMKILNPITLLKKAIKEISHGDLDFEVAEDGDEEIRELCSDFEKMRLQLKDSIRLRIKYDQNRTMLVSSISHDLKTPITSIEGYIQGILDGVANTPEKLNHYLNTINSKTKQMDAMIDDLLLYSKLDLRQLPFNYKKTDIQEYFSCCVEETRPELAKSNIEITLKNNLNNTKYFMIDRNRFMRVILNIIDNARKYMNKEFGKIYIILRETSTSIIIEIKDNGIGIKKGDINKIFNRFYRVDSARSNAKGSGLGLAIAKQIVESHKGKIWAVSNINEGTSIIISLSKI</sequence>
<evidence type="ECO:0000256" key="10">
    <source>
        <dbReference type="ARBA" id="ARBA00022840"/>
    </source>
</evidence>
<dbReference type="PROSITE" id="PS50109">
    <property type="entry name" value="HIS_KIN"/>
    <property type="match status" value="1"/>
</dbReference>
<dbReference type="InterPro" id="IPR050398">
    <property type="entry name" value="HssS/ArlS-like"/>
</dbReference>
<dbReference type="EMBL" id="CBXI010000036">
    <property type="protein sequence ID" value="CDL91908.1"/>
    <property type="molecule type" value="Genomic_DNA"/>
</dbReference>
<keyword evidence="8" id="KW-0547">Nucleotide-binding</keyword>
<dbReference type="OrthoDB" id="335833at2"/>
<dbReference type="InterPro" id="IPR003594">
    <property type="entry name" value="HATPase_dom"/>
</dbReference>
<keyword evidence="18" id="KW-1185">Reference proteome</keyword>
<dbReference type="GeneID" id="29419077"/>
<dbReference type="SUPFAM" id="SSF47384">
    <property type="entry name" value="Homodimeric domain of signal transducing histidine kinase"/>
    <property type="match status" value="1"/>
</dbReference>
<dbReference type="Gene3D" id="6.10.340.10">
    <property type="match status" value="1"/>
</dbReference>
<dbReference type="GO" id="GO:0000155">
    <property type="term" value="F:phosphorelay sensor kinase activity"/>
    <property type="evidence" value="ECO:0007669"/>
    <property type="project" value="InterPro"/>
</dbReference>
<dbReference type="Pfam" id="PF00672">
    <property type="entry name" value="HAMP"/>
    <property type="match status" value="1"/>
</dbReference>
<keyword evidence="6 17" id="KW-0808">Transferase</keyword>
<proteinExistence type="predicted"/>
<dbReference type="PANTHER" id="PTHR45528:SF1">
    <property type="entry name" value="SENSOR HISTIDINE KINASE CPXA"/>
    <property type="match status" value="1"/>
</dbReference>
<dbReference type="PROSITE" id="PS50885">
    <property type="entry name" value="HAMP"/>
    <property type="match status" value="1"/>
</dbReference>
<keyword evidence="9 17" id="KW-0418">Kinase</keyword>
<organism evidence="17 18">
    <name type="scientific">Clostridium tyrobutyricum DIVETGP</name>
    <dbReference type="NCBI Taxonomy" id="1408889"/>
    <lineage>
        <taxon>Bacteria</taxon>
        <taxon>Bacillati</taxon>
        <taxon>Bacillota</taxon>
        <taxon>Clostridia</taxon>
        <taxon>Eubacteriales</taxon>
        <taxon>Clostridiaceae</taxon>
        <taxon>Clostridium</taxon>
    </lineage>
</organism>
<dbReference type="PANTHER" id="PTHR45528">
    <property type="entry name" value="SENSOR HISTIDINE KINASE CPXA"/>
    <property type="match status" value="1"/>
</dbReference>
<evidence type="ECO:0000256" key="12">
    <source>
        <dbReference type="ARBA" id="ARBA00023012"/>
    </source>
</evidence>
<keyword evidence="7 14" id="KW-0812">Transmembrane</keyword>
<dbReference type="PRINTS" id="PR00344">
    <property type="entry name" value="BCTRLSENSOR"/>
</dbReference>
<dbReference type="RefSeq" id="WP_017750860.1">
    <property type="nucleotide sequence ID" value="NZ_CBXI010000036.1"/>
</dbReference>
<dbReference type="Pfam" id="PF02518">
    <property type="entry name" value="HATPase_c"/>
    <property type="match status" value="1"/>
</dbReference>
<dbReference type="InterPro" id="IPR005467">
    <property type="entry name" value="His_kinase_dom"/>
</dbReference>
<dbReference type="InterPro" id="IPR003661">
    <property type="entry name" value="HisK_dim/P_dom"/>
</dbReference>
<dbReference type="InterPro" id="IPR036097">
    <property type="entry name" value="HisK_dim/P_sf"/>
</dbReference>